<protein>
    <submittedName>
        <fullName evidence="1">Alpha-galactosidase A</fullName>
    </submittedName>
</protein>
<gene>
    <name evidence="1" type="ORF">B0J11DRAFT_604264</name>
</gene>
<dbReference type="InterPro" id="IPR011009">
    <property type="entry name" value="Kinase-like_dom_sf"/>
</dbReference>
<accession>A0A9P9E2N8</accession>
<name>A0A9P9E2N8_9PLEO</name>
<dbReference type="EMBL" id="JAGMWT010000005">
    <property type="protein sequence ID" value="KAH7128831.1"/>
    <property type="molecule type" value="Genomic_DNA"/>
</dbReference>
<dbReference type="SUPFAM" id="SSF56112">
    <property type="entry name" value="Protein kinase-like (PK-like)"/>
    <property type="match status" value="1"/>
</dbReference>
<organism evidence="1 2">
    <name type="scientific">Dendryphion nanum</name>
    <dbReference type="NCBI Taxonomy" id="256645"/>
    <lineage>
        <taxon>Eukaryota</taxon>
        <taxon>Fungi</taxon>
        <taxon>Dikarya</taxon>
        <taxon>Ascomycota</taxon>
        <taxon>Pezizomycotina</taxon>
        <taxon>Dothideomycetes</taxon>
        <taxon>Pleosporomycetidae</taxon>
        <taxon>Pleosporales</taxon>
        <taxon>Torulaceae</taxon>
        <taxon>Dendryphion</taxon>
    </lineage>
</organism>
<sequence length="275" mass="31203">MPPNQESLVPSIISMEIDDDNENESEYRLRIGNKVKYLKVAAATFDRATLSFPLAHLPPLPYEDDNWTVAYLSRDVESGKLKTLLSGQQIAGVENVWHSVRVDVLNLRRVERLTAVTFEATVCESTTLTTPLLPNTVVAKIARFEWEVPRIERETRAYQLLQQLESDLAPRFLGHIHEGGRVMGFILEKLEDRRNASVGDLSKCELVLRKFHSFGFLHGDVNRYNFLIGKDGVKLIDFERFEEGSTENSRTREMQSLRAEFVDQSGRGAGFVSSS</sequence>
<keyword evidence="2" id="KW-1185">Reference proteome</keyword>
<reference evidence="1" key="1">
    <citation type="journal article" date="2021" name="Nat. Commun.">
        <title>Genetic determinants of endophytism in the Arabidopsis root mycobiome.</title>
        <authorList>
            <person name="Mesny F."/>
            <person name="Miyauchi S."/>
            <person name="Thiergart T."/>
            <person name="Pickel B."/>
            <person name="Atanasova L."/>
            <person name="Karlsson M."/>
            <person name="Huettel B."/>
            <person name="Barry K.W."/>
            <person name="Haridas S."/>
            <person name="Chen C."/>
            <person name="Bauer D."/>
            <person name="Andreopoulos W."/>
            <person name="Pangilinan J."/>
            <person name="LaButti K."/>
            <person name="Riley R."/>
            <person name="Lipzen A."/>
            <person name="Clum A."/>
            <person name="Drula E."/>
            <person name="Henrissat B."/>
            <person name="Kohler A."/>
            <person name="Grigoriev I.V."/>
            <person name="Martin F.M."/>
            <person name="Hacquard S."/>
        </authorList>
    </citation>
    <scope>NUCLEOTIDE SEQUENCE</scope>
    <source>
        <strain evidence="1">MPI-CAGE-CH-0243</strain>
    </source>
</reference>
<evidence type="ECO:0000313" key="2">
    <source>
        <dbReference type="Proteomes" id="UP000700596"/>
    </source>
</evidence>
<dbReference type="OrthoDB" id="2687876at2759"/>
<evidence type="ECO:0000313" key="1">
    <source>
        <dbReference type="EMBL" id="KAH7128831.1"/>
    </source>
</evidence>
<dbReference type="AlphaFoldDB" id="A0A9P9E2N8"/>
<dbReference type="Proteomes" id="UP000700596">
    <property type="component" value="Unassembled WGS sequence"/>
</dbReference>
<proteinExistence type="predicted"/>
<dbReference type="Gene3D" id="1.10.510.10">
    <property type="entry name" value="Transferase(Phosphotransferase) domain 1"/>
    <property type="match status" value="1"/>
</dbReference>
<comment type="caution">
    <text evidence="1">The sequence shown here is derived from an EMBL/GenBank/DDBJ whole genome shotgun (WGS) entry which is preliminary data.</text>
</comment>